<organism evidence="1 2">
    <name type="scientific">Phytophthora fragariae</name>
    <dbReference type="NCBI Taxonomy" id="53985"/>
    <lineage>
        <taxon>Eukaryota</taxon>
        <taxon>Sar</taxon>
        <taxon>Stramenopiles</taxon>
        <taxon>Oomycota</taxon>
        <taxon>Peronosporomycetes</taxon>
        <taxon>Peronosporales</taxon>
        <taxon>Peronosporaceae</taxon>
        <taxon>Phytophthora</taxon>
    </lineage>
</organism>
<evidence type="ECO:0000313" key="2">
    <source>
        <dbReference type="Proteomes" id="UP000460718"/>
    </source>
</evidence>
<dbReference type="AlphaFoldDB" id="A0A6A3M1S5"/>
<name>A0A6A3M1S5_9STRA</name>
<reference evidence="1 2" key="1">
    <citation type="submission" date="2018-09" db="EMBL/GenBank/DDBJ databases">
        <title>Genomic investigation of the strawberry pathogen Phytophthora fragariae indicates pathogenicity is determined by transcriptional variation in three key races.</title>
        <authorList>
            <person name="Adams T.M."/>
            <person name="Armitage A.D."/>
            <person name="Sobczyk M.K."/>
            <person name="Bates H.J."/>
            <person name="Dunwell J.M."/>
            <person name="Nellist C.F."/>
            <person name="Harrison R.J."/>
        </authorList>
    </citation>
    <scope>NUCLEOTIDE SEQUENCE [LARGE SCALE GENOMIC DNA]</scope>
    <source>
        <strain evidence="1 2">SCRP245</strain>
    </source>
</reference>
<evidence type="ECO:0000313" key="1">
    <source>
        <dbReference type="EMBL" id="KAE9024270.1"/>
    </source>
</evidence>
<sequence length="58" mass="6096">MVAPFSSKIFTTCAVPFAAAVINAVSPSSSASSTNAPNLRRNFTTSTLSFSLAIWRAE</sequence>
<gene>
    <name evidence="1" type="ORF">PF011_g3580</name>
</gene>
<dbReference type="EMBL" id="QXFW01000120">
    <property type="protein sequence ID" value="KAE9024270.1"/>
    <property type="molecule type" value="Genomic_DNA"/>
</dbReference>
<protein>
    <submittedName>
        <fullName evidence="1">Uncharacterized protein</fullName>
    </submittedName>
</protein>
<accession>A0A6A3M1S5</accession>
<dbReference type="Proteomes" id="UP000460718">
    <property type="component" value="Unassembled WGS sequence"/>
</dbReference>
<proteinExistence type="predicted"/>
<comment type="caution">
    <text evidence="1">The sequence shown here is derived from an EMBL/GenBank/DDBJ whole genome shotgun (WGS) entry which is preliminary data.</text>
</comment>